<comment type="caution">
    <text evidence="1">The sequence shown here is derived from an EMBL/GenBank/DDBJ whole genome shotgun (WGS) entry which is preliminary data.</text>
</comment>
<reference evidence="1 2" key="1">
    <citation type="journal article" date="2019" name="Front. Microbiol.">
        <title>Ammonia Oxidation by the Arctic Terrestrial Thaumarchaeote Candidatus Nitrosocosmicus arcticus Is Stimulated by Increasing Temperatures.</title>
        <authorList>
            <person name="Alves R.J.E."/>
            <person name="Kerou M."/>
            <person name="Zappe A."/>
            <person name="Bittner R."/>
            <person name="Abby S.S."/>
            <person name="Schmidt H.A."/>
            <person name="Pfeifer K."/>
            <person name="Schleper C."/>
        </authorList>
    </citation>
    <scope>NUCLEOTIDE SEQUENCE [LARGE SCALE GENOMIC DNA]</scope>
    <source>
        <strain evidence="1 2">Kfb</strain>
    </source>
</reference>
<organism evidence="1 2">
    <name type="scientific">Candidatus Nitrosocosmicus arcticus</name>
    <dbReference type="NCBI Taxonomy" id="2035267"/>
    <lineage>
        <taxon>Archaea</taxon>
        <taxon>Nitrososphaerota</taxon>
        <taxon>Nitrososphaeria</taxon>
        <taxon>Nitrososphaerales</taxon>
        <taxon>Nitrososphaeraceae</taxon>
        <taxon>Candidatus Nitrosocosmicus</taxon>
    </lineage>
</organism>
<evidence type="ECO:0000313" key="2">
    <source>
        <dbReference type="Proteomes" id="UP000315289"/>
    </source>
</evidence>
<dbReference type="Proteomes" id="UP000315289">
    <property type="component" value="Unassembled WGS sequence"/>
</dbReference>
<dbReference type="AlphaFoldDB" id="A0A557SQX5"/>
<proteinExistence type="predicted"/>
<dbReference type="Pfam" id="PF09274">
    <property type="entry name" value="ParG"/>
    <property type="match status" value="1"/>
</dbReference>
<sequence length="227" mass="26737">MNGKYNNNMTRNLIVRGFDDEIHSQLGDQSKRKGVSINSIVKDAVDQWLKRQNEIPKRHHLLLYDNQESIQRLIKSLDKMTRDDEWFKCFVRSSNTSITDLLEKLEWFDGTIVPYKPSQQDKMKHIKQILQNISQHSNEKEICLVDFLVNDIASSSITEAIHLEKEYDKNRLEGLVFCAYEMNNLFNASTSEMIEMFESHDQVFILNNDQIFKLHLTKENIHKLFLS</sequence>
<protein>
    <submittedName>
        <fullName evidence="1">Uncharacterized protein</fullName>
    </submittedName>
</protein>
<gene>
    <name evidence="1" type="ORF">NARC_240010</name>
</gene>
<evidence type="ECO:0000313" key="1">
    <source>
        <dbReference type="EMBL" id="TVP39006.1"/>
    </source>
</evidence>
<accession>A0A557SQX5</accession>
<name>A0A557SQX5_9ARCH</name>
<keyword evidence="2" id="KW-1185">Reference proteome</keyword>
<dbReference type="EMBL" id="VOAH01000024">
    <property type="protein sequence ID" value="TVP39006.1"/>
    <property type="molecule type" value="Genomic_DNA"/>
</dbReference>
<dbReference type="InterPro" id="IPR015354">
    <property type="entry name" value="DNA_partition_ParG"/>
</dbReference>